<dbReference type="Proteomes" id="UP000187455">
    <property type="component" value="Unassembled WGS sequence"/>
</dbReference>
<proteinExistence type="predicted"/>
<evidence type="ECO:0000313" key="2">
    <source>
        <dbReference type="EMBL" id="OLY79960.1"/>
    </source>
</evidence>
<sequence length="149" mass="16983">MGSMPGNQDHRMTGQLHYYRGVKGGMLLQLRQGLLKARVIEVQYHLKSIDTCSLAKDFASINVHKLKRHDDKNTNIQGQRSMHKSQKASENKKCNSEKPDELNREGSGNFSCTVTRPPYTEGDTRTKEQMYIDVKILDNNCNINRSSNN</sequence>
<gene>
    <name evidence="2" type="ORF">AYI68_g5956</name>
</gene>
<comment type="caution">
    <text evidence="2">The sequence shown here is derived from an EMBL/GenBank/DDBJ whole genome shotgun (WGS) entry which is preliminary data.</text>
</comment>
<reference evidence="2 3" key="1">
    <citation type="journal article" date="2016" name="Mol. Biol. Evol.">
        <title>Genome-Wide Survey of Gut Fungi (Harpellales) Reveals the First Horizontally Transferred Ubiquitin Gene from a Mosquito Host.</title>
        <authorList>
            <person name="Wang Y."/>
            <person name="White M.M."/>
            <person name="Kvist S."/>
            <person name="Moncalvo J.M."/>
        </authorList>
    </citation>
    <scope>NUCLEOTIDE SEQUENCE [LARGE SCALE GENOMIC DNA]</scope>
    <source>
        <strain evidence="2 3">ALG-7-W6</strain>
    </source>
</reference>
<protein>
    <submittedName>
        <fullName evidence="2">Uncharacterized protein</fullName>
    </submittedName>
</protein>
<dbReference type="EMBL" id="LSSL01003919">
    <property type="protein sequence ID" value="OLY79960.1"/>
    <property type="molecule type" value="Genomic_DNA"/>
</dbReference>
<feature type="compositionally biased region" description="Basic and acidic residues" evidence="1">
    <location>
        <begin position="87"/>
        <end position="104"/>
    </location>
</feature>
<evidence type="ECO:0000313" key="3">
    <source>
        <dbReference type="Proteomes" id="UP000187455"/>
    </source>
</evidence>
<evidence type="ECO:0000256" key="1">
    <source>
        <dbReference type="SAM" id="MobiDB-lite"/>
    </source>
</evidence>
<dbReference type="AlphaFoldDB" id="A0A1R0GSU2"/>
<organism evidence="2 3">
    <name type="scientific">Smittium mucronatum</name>
    <dbReference type="NCBI Taxonomy" id="133383"/>
    <lineage>
        <taxon>Eukaryota</taxon>
        <taxon>Fungi</taxon>
        <taxon>Fungi incertae sedis</taxon>
        <taxon>Zoopagomycota</taxon>
        <taxon>Kickxellomycotina</taxon>
        <taxon>Harpellomycetes</taxon>
        <taxon>Harpellales</taxon>
        <taxon>Legeriomycetaceae</taxon>
        <taxon>Smittium</taxon>
    </lineage>
</organism>
<keyword evidence="3" id="KW-1185">Reference proteome</keyword>
<name>A0A1R0GSU2_9FUNG</name>
<feature type="region of interest" description="Disordered" evidence="1">
    <location>
        <begin position="69"/>
        <end position="122"/>
    </location>
</feature>
<accession>A0A1R0GSU2</accession>